<dbReference type="EMBL" id="KB041303">
    <property type="protein sequence ID" value="ELK08258.1"/>
    <property type="molecule type" value="Genomic_DNA"/>
</dbReference>
<evidence type="ECO:0000313" key="3">
    <source>
        <dbReference type="Proteomes" id="UP000010552"/>
    </source>
</evidence>
<keyword evidence="3" id="KW-1185">Reference proteome</keyword>
<feature type="region of interest" description="Disordered" evidence="1">
    <location>
        <begin position="163"/>
        <end position="190"/>
    </location>
</feature>
<dbReference type="InParanoid" id="L5KCN8"/>
<protein>
    <submittedName>
        <fullName evidence="2">Uncharacterized protein</fullName>
    </submittedName>
</protein>
<accession>L5KCN8</accession>
<proteinExistence type="predicted"/>
<organism evidence="2 3">
    <name type="scientific">Pteropus alecto</name>
    <name type="common">Black flying fox</name>
    <dbReference type="NCBI Taxonomy" id="9402"/>
    <lineage>
        <taxon>Eukaryota</taxon>
        <taxon>Metazoa</taxon>
        <taxon>Chordata</taxon>
        <taxon>Craniata</taxon>
        <taxon>Vertebrata</taxon>
        <taxon>Euteleostomi</taxon>
        <taxon>Mammalia</taxon>
        <taxon>Eutheria</taxon>
        <taxon>Laurasiatheria</taxon>
        <taxon>Chiroptera</taxon>
        <taxon>Yinpterochiroptera</taxon>
        <taxon>Pteropodoidea</taxon>
        <taxon>Pteropodidae</taxon>
        <taxon>Pteropodinae</taxon>
        <taxon>Pteropus</taxon>
    </lineage>
</organism>
<gene>
    <name evidence="2" type="ORF">PAL_GLEAN10000129</name>
</gene>
<sequence>MEEGGLGFSGRQVGKDELVYTVIMDSVSPGWIQGTRKALAEEVCSASGQWPALSDGISKSNGRSRAWRLDWVPWDPEAPEATGQWLLAKRKRSEVARPGQLGIDKGDGDVAGALGGGESLVVVRESPGVHEGPALPWGSDGAVVAQEPTASALGDRKCQFLNRSQFPNRKPGPSPTVPYSPIRATTAKWP</sequence>
<evidence type="ECO:0000256" key="1">
    <source>
        <dbReference type="SAM" id="MobiDB-lite"/>
    </source>
</evidence>
<name>L5KCN8_PTEAL</name>
<evidence type="ECO:0000313" key="2">
    <source>
        <dbReference type="EMBL" id="ELK08258.1"/>
    </source>
</evidence>
<dbReference type="AlphaFoldDB" id="L5KCN8"/>
<dbReference type="Proteomes" id="UP000010552">
    <property type="component" value="Unassembled WGS sequence"/>
</dbReference>
<reference evidence="3" key="1">
    <citation type="journal article" date="2013" name="Science">
        <title>Comparative analysis of bat genomes provides insight into the evolution of flight and immunity.</title>
        <authorList>
            <person name="Zhang G."/>
            <person name="Cowled C."/>
            <person name="Shi Z."/>
            <person name="Huang Z."/>
            <person name="Bishop-Lilly K.A."/>
            <person name="Fang X."/>
            <person name="Wynne J.W."/>
            <person name="Xiong Z."/>
            <person name="Baker M.L."/>
            <person name="Zhao W."/>
            <person name="Tachedjian M."/>
            <person name="Zhu Y."/>
            <person name="Zhou P."/>
            <person name="Jiang X."/>
            <person name="Ng J."/>
            <person name="Yang L."/>
            <person name="Wu L."/>
            <person name="Xiao J."/>
            <person name="Feng Y."/>
            <person name="Chen Y."/>
            <person name="Sun X."/>
            <person name="Zhang Y."/>
            <person name="Marsh G.A."/>
            <person name="Crameri G."/>
            <person name="Broder C.C."/>
            <person name="Frey K.G."/>
            <person name="Wang L.F."/>
            <person name="Wang J."/>
        </authorList>
    </citation>
    <scope>NUCLEOTIDE SEQUENCE [LARGE SCALE GENOMIC DNA]</scope>
</reference>